<evidence type="ECO:0000313" key="2">
    <source>
        <dbReference type="Proteomes" id="UP000694005"/>
    </source>
</evidence>
<dbReference type="AlphaFoldDB" id="A0A8D9DC72"/>
<sequence>FVVAISPTLFLHPMTVDIVLPLPLLHGIDCDIKSKPKDMASCIQSQSICAETLCGCLLQHGLRNTENVLDVFQLALLCGFPRLSVISHHMIMKHFKQLCATEAWIFMQSRPFLEKKKLKRLCHHRRKCK</sequence>
<gene>
    <name evidence="1" type="ORF">BRAPAZ1V2_A06P37190.2</name>
</gene>
<dbReference type="PANTHER" id="PTHR46287">
    <property type="entry name" value="BTB/POZ AND TAZ DOMAIN-CONTAINING PROTEIN 3-RELATED"/>
    <property type="match status" value="1"/>
</dbReference>
<dbReference type="EMBL" id="LS974622">
    <property type="protein sequence ID" value="CAG7871479.1"/>
    <property type="molecule type" value="Genomic_DNA"/>
</dbReference>
<feature type="non-terminal residue" evidence="1">
    <location>
        <position position="1"/>
    </location>
</feature>
<name>A0A8D9DC72_BRACM</name>
<proteinExistence type="predicted"/>
<dbReference type="Gramene" id="A06p37190.2_BraZ1">
    <property type="protein sequence ID" value="A06p37190.2_BraZ1.CDS"/>
    <property type="gene ID" value="A06g37190.2_BraZ1"/>
</dbReference>
<evidence type="ECO:0000313" key="1">
    <source>
        <dbReference type="EMBL" id="CAG7871479.1"/>
    </source>
</evidence>
<organism evidence="1 2">
    <name type="scientific">Brassica campestris</name>
    <name type="common">Field mustard</name>
    <dbReference type="NCBI Taxonomy" id="3711"/>
    <lineage>
        <taxon>Eukaryota</taxon>
        <taxon>Viridiplantae</taxon>
        <taxon>Streptophyta</taxon>
        <taxon>Embryophyta</taxon>
        <taxon>Tracheophyta</taxon>
        <taxon>Spermatophyta</taxon>
        <taxon>Magnoliopsida</taxon>
        <taxon>eudicotyledons</taxon>
        <taxon>Gunneridae</taxon>
        <taxon>Pentapetalae</taxon>
        <taxon>rosids</taxon>
        <taxon>malvids</taxon>
        <taxon>Brassicales</taxon>
        <taxon>Brassicaceae</taxon>
        <taxon>Brassiceae</taxon>
        <taxon>Brassica</taxon>
    </lineage>
</organism>
<dbReference type="CDD" id="cd14733">
    <property type="entry name" value="BACK"/>
    <property type="match status" value="1"/>
</dbReference>
<accession>A0A8D9DC72</accession>
<dbReference type="InterPro" id="IPR044513">
    <property type="entry name" value="BT1/2/3/4/5"/>
</dbReference>
<dbReference type="PANTHER" id="PTHR46287:SF11">
    <property type="entry name" value="BTB_POZ AND TAZ DOMAIN-CONTAINING PROTEIN 4"/>
    <property type="match status" value="1"/>
</dbReference>
<reference evidence="1 2" key="1">
    <citation type="submission" date="2021-07" db="EMBL/GenBank/DDBJ databases">
        <authorList>
            <consortium name="Genoscope - CEA"/>
            <person name="William W."/>
        </authorList>
    </citation>
    <scope>NUCLEOTIDE SEQUENCE [LARGE SCALE GENOMIC DNA]</scope>
</reference>
<protein>
    <submittedName>
        <fullName evidence="1">Uncharacterized protein</fullName>
    </submittedName>
</protein>
<dbReference type="Proteomes" id="UP000694005">
    <property type="component" value="Chromosome A06"/>
</dbReference>